<proteinExistence type="predicted"/>
<dbReference type="InterPro" id="IPR011009">
    <property type="entry name" value="Kinase-like_dom_sf"/>
</dbReference>
<dbReference type="OMA" id="ANIDAHE"/>
<reference evidence="1" key="1">
    <citation type="submission" date="2018-11" db="EMBL/GenBank/DDBJ databases">
        <authorList>
            <person name="Grassa J C."/>
        </authorList>
    </citation>
    <scope>NUCLEOTIDE SEQUENCE [LARGE SCALE GENOMIC DNA]</scope>
</reference>
<dbReference type="InterPro" id="IPR051564">
    <property type="entry name" value="LRR_receptor-like_kinase"/>
</dbReference>
<dbReference type="AlphaFoldDB" id="A0A803R5F4"/>
<protein>
    <submittedName>
        <fullName evidence="1">Uncharacterized protein</fullName>
    </submittedName>
</protein>
<dbReference type="EMBL" id="UZAU01000588">
    <property type="status" value="NOT_ANNOTATED_CDS"/>
    <property type="molecule type" value="Genomic_DNA"/>
</dbReference>
<accession>A0A803R5F4</accession>
<dbReference type="EnsemblPlants" id="novel_model_5320_5bd9a17a">
    <property type="protein sequence ID" value="cds.novel_model_5320_5bd9a17a"/>
    <property type="gene ID" value="novel_gene_2761_5bd9a17a"/>
</dbReference>
<evidence type="ECO:0000313" key="2">
    <source>
        <dbReference type="Proteomes" id="UP000596661"/>
    </source>
</evidence>
<dbReference type="Proteomes" id="UP000596661">
    <property type="component" value="Chromosome 6"/>
</dbReference>
<keyword evidence="2" id="KW-1185">Reference proteome</keyword>
<dbReference type="PANTHER" id="PTHR48055:SF51">
    <property type="entry name" value="PROTEIN KINASE DOMAIN-CONTAINING PROTEIN"/>
    <property type="match status" value="1"/>
</dbReference>
<dbReference type="Gramene" id="novel_model_5320_5bd9a17a">
    <property type="protein sequence ID" value="cds.novel_model_5320_5bd9a17a"/>
    <property type="gene ID" value="novel_gene_2761_5bd9a17a"/>
</dbReference>
<evidence type="ECO:0000313" key="1">
    <source>
        <dbReference type="EnsemblPlants" id="cds.novel_model_5320_5bd9a17a"/>
    </source>
</evidence>
<sequence>MLLEMITRKRPTSSLFLDGLDLRKWVVSAFPNDIMDVIDITLKQQASIGGLVGSVERVEQCCYRLVQVALLCTEENPHERPLMSSVVSKLLSISRELRFEAPLSKHKERATIPGLCESSDQS</sequence>
<dbReference type="PANTHER" id="PTHR48055">
    <property type="entry name" value="LEUCINE-RICH REPEAT RECEPTOR PROTEIN KINASE EMS1"/>
    <property type="match status" value="1"/>
</dbReference>
<reference evidence="1" key="2">
    <citation type="submission" date="2021-03" db="UniProtKB">
        <authorList>
            <consortium name="EnsemblPlants"/>
        </authorList>
    </citation>
    <scope>IDENTIFICATION</scope>
</reference>
<dbReference type="SUPFAM" id="SSF56112">
    <property type="entry name" value="Protein kinase-like (PK-like)"/>
    <property type="match status" value="1"/>
</dbReference>
<name>A0A803R5F4_CANSA</name>
<dbReference type="GO" id="GO:0016020">
    <property type="term" value="C:membrane"/>
    <property type="evidence" value="ECO:0007669"/>
    <property type="project" value="TreeGrafter"/>
</dbReference>
<dbReference type="Gene3D" id="1.10.510.10">
    <property type="entry name" value="Transferase(Phosphotransferase) domain 1"/>
    <property type="match status" value="1"/>
</dbReference>
<organism evidence="1 2">
    <name type="scientific">Cannabis sativa</name>
    <name type="common">Hemp</name>
    <name type="synonym">Marijuana</name>
    <dbReference type="NCBI Taxonomy" id="3483"/>
    <lineage>
        <taxon>Eukaryota</taxon>
        <taxon>Viridiplantae</taxon>
        <taxon>Streptophyta</taxon>
        <taxon>Embryophyta</taxon>
        <taxon>Tracheophyta</taxon>
        <taxon>Spermatophyta</taxon>
        <taxon>Magnoliopsida</taxon>
        <taxon>eudicotyledons</taxon>
        <taxon>Gunneridae</taxon>
        <taxon>Pentapetalae</taxon>
        <taxon>rosids</taxon>
        <taxon>fabids</taxon>
        <taxon>Rosales</taxon>
        <taxon>Cannabaceae</taxon>
        <taxon>Cannabis</taxon>
    </lineage>
</organism>